<organism evidence="2 3">
    <name type="scientific">Pogonophryne albipinna</name>
    <dbReference type="NCBI Taxonomy" id="1090488"/>
    <lineage>
        <taxon>Eukaryota</taxon>
        <taxon>Metazoa</taxon>
        <taxon>Chordata</taxon>
        <taxon>Craniata</taxon>
        <taxon>Vertebrata</taxon>
        <taxon>Euteleostomi</taxon>
        <taxon>Actinopterygii</taxon>
        <taxon>Neopterygii</taxon>
        <taxon>Teleostei</taxon>
        <taxon>Neoteleostei</taxon>
        <taxon>Acanthomorphata</taxon>
        <taxon>Eupercaria</taxon>
        <taxon>Perciformes</taxon>
        <taxon>Notothenioidei</taxon>
        <taxon>Pogonophryne</taxon>
    </lineage>
</organism>
<proteinExistence type="predicted"/>
<evidence type="ECO:0000256" key="1">
    <source>
        <dbReference type="SAM" id="Phobius"/>
    </source>
</evidence>
<keyword evidence="1" id="KW-0472">Membrane</keyword>
<gene>
    <name evidence="2" type="ORF">JOQ06_005038</name>
</gene>
<accession>A0AAD6FD23</accession>
<keyword evidence="3" id="KW-1185">Reference proteome</keyword>
<name>A0AAD6FD23_9TELE</name>
<dbReference type="EMBL" id="JAPTMU010000017">
    <property type="protein sequence ID" value="KAJ4929430.1"/>
    <property type="molecule type" value="Genomic_DNA"/>
</dbReference>
<dbReference type="AlphaFoldDB" id="A0AAD6FD23"/>
<feature type="non-terminal residue" evidence="2">
    <location>
        <position position="1"/>
    </location>
</feature>
<keyword evidence="1" id="KW-0812">Transmembrane</keyword>
<evidence type="ECO:0000313" key="2">
    <source>
        <dbReference type="EMBL" id="KAJ4929430.1"/>
    </source>
</evidence>
<evidence type="ECO:0000313" key="3">
    <source>
        <dbReference type="Proteomes" id="UP001219934"/>
    </source>
</evidence>
<protein>
    <submittedName>
        <fullName evidence="2">Uncharacterized protein</fullName>
    </submittedName>
</protein>
<keyword evidence="1" id="KW-1133">Transmembrane helix</keyword>
<comment type="caution">
    <text evidence="2">The sequence shown here is derived from an EMBL/GenBank/DDBJ whole genome shotgun (WGS) entry which is preliminary data.</text>
</comment>
<feature type="non-terminal residue" evidence="2">
    <location>
        <position position="54"/>
    </location>
</feature>
<feature type="transmembrane region" description="Helical" evidence="1">
    <location>
        <begin position="37"/>
        <end position="53"/>
    </location>
</feature>
<sequence length="54" mass="6015">GCFRQTVGVEQDYGMTCQLTSCICRLVVGGVFKLSDAHSLLLLFIFFILSQRLS</sequence>
<dbReference type="Proteomes" id="UP001219934">
    <property type="component" value="Unassembled WGS sequence"/>
</dbReference>
<reference evidence="2" key="1">
    <citation type="submission" date="2022-11" db="EMBL/GenBank/DDBJ databases">
        <title>Chromosome-level genome of Pogonophryne albipinna.</title>
        <authorList>
            <person name="Jo E."/>
        </authorList>
    </citation>
    <scope>NUCLEOTIDE SEQUENCE</scope>
    <source>
        <strain evidence="2">SGF0006</strain>
        <tissue evidence="2">Muscle</tissue>
    </source>
</reference>